<evidence type="ECO:0000256" key="3">
    <source>
        <dbReference type="SAM" id="SignalP"/>
    </source>
</evidence>
<protein>
    <submittedName>
        <fullName evidence="4">Uncharacterized protein</fullName>
    </submittedName>
</protein>
<keyword evidence="5" id="KW-1185">Reference proteome</keyword>
<organism evidence="4 5">
    <name type="scientific">Tegillarca granosa</name>
    <name type="common">Malaysian cockle</name>
    <name type="synonym">Anadara granosa</name>
    <dbReference type="NCBI Taxonomy" id="220873"/>
    <lineage>
        <taxon>Eukaryota</taxon>
        <taxon>Metazoa</taxon>
        <taxon>Spiralia</taxon>
        <taxon>Lophotrochozoa</taxon>
        <taxon>Mollusca</taxon>
        <taxon>Bivalvia</taxon>
        <taxon>Autobranchia</taxon>
        <taxon>Pteriomorphia</taxon>
        <taxon>Arcoida</taxon>
        <taxon>Arcoidea</taxon>
        <taxon>Arcidae</taxon>
        <taxon>Tegillarca</taxon>
    </lineage>
</organism>
<keyword evidence="3" id="KW-0732">Signal</keyword>
<keyword evidence="1" id="KW-0433">Leucine-rich repeat</keyword>
<feature type="chain" id="PRO_5046065050" evidence="3">
    <location>
        <begin position="25"/>
        <end position="453"/>
    </location>
</feature>
<evidence type="ECO:0000256" key="1">
    <source>
        <dbReference type="ARBA" id="ARBA00022614"/>
    </source>
</evidence>
<comment type="caution">
    <text evidence="4">The sequence shown here is derived from an EMBL/GenBank/DDBJ whole genome shotgun (WGS) entry which is preliminary data.</text>
</comment>
<dbReference type="SUPFAM" id="SSF52058">
    <property type="entry name" value="L domain-like"/>
    <property type="match status" value="1"/>
</dbReference>
<dbReference type="Proteomes" id="UP001217089">
    <property type="component" value="Unassembled WGS sequence"/>
</dbReference>
<dbReference type="InterPro" id="IPR001611">
    <property type="entry name" value="Leu-rich_rpt"/>
</dbReference>
<gene>
    <name evidence="4" type="ORF">KUTeg_010808</name>
</gene>
<dbReference type="PANTHER" id="PTHR24366">
    <property type="entry name" value="IG(IMMUNOGLOBULIN) AND LRR(LEUCINE RICH REPEAT) DOMAINS"/>
    <property type="match status" value="1"/>
</dbReference>
<dbReference type="Gene3D" id="3.80.10.10">
    <property type="entry name" value="Ribonuclease Inhibitor"/>
    <property type="match status" value="4"/>
</dbReference>
<dbReference type="EMBL" id="JARBDR010000496">
    <property type="protein sequence ID" value="KAJ8311453.1"/>
    <property type="molecule type" value="Genomic_DNA"/>
</dbReference>
<sequence length="453" mass="51862">MNFTLIIHFIGLSLVVTNTNFVDGTGCTLSKFQKTRDKYGIETSFQKEELRIQKTERTFLCKLVLHLYASCIGHESKLQYIPELPEHIKNLEFCGNQLPILNITSLRNASNLHLTNLQLSDNNIVNITPDAFTNFKYLRDLDLSKNRDIQPGDVMNALSSLKNSPMEDLYFYDIGWSEIPDEMFKSLFGTKLKSINLSINKLEFIPGNMFSGLNHLSVLNLGANKLHKMNLTGLKTVRFLILSSNLIYRIPKFCANQSQPSLVPSLEELYLDDNRIDFISKETFGCLEKLKRLMLSKNPILEIKNNCLQPLLSLETLHLSEIYVPFSKLKIEKYAFNSSSLERLYFQGNSLLSPIDYDPELLFANCRNLKYLILSYTQLPSNSHILKLLLSPLENLEDLRMDSTGLDKLPAGLFSKMNSLMSLSLKENNINSWTDTDVFKNLKLTYLGLRQNQ</sequence>
<reference evidence="4 5" key="1">
    <citation type="submission" date="2022-12" db="EMBL/GenBank/DDBJ databases">
        <title>Chromosome-level genome of Tegillarca granosa.</title>
        <authorList>
            <person name="Kim J."/>
        </authorList>
    </citation>
    <scope>NUCLEOTIDE SEQUENCE [LARGE SCALE GENOMIC DNA]</scope>
    <source>
        <strain evidence="4">Teg-2019</strain>
        <tissue evidence="4">Adductor muscle</tissue>
    </source>
</reference>
<dbReference type="Pfam" id="PF13855">
    <property type="entry name" value="LRR_8"/>
    <property type="match status" value="4"/>
</dbReference>
<evidence type="ECO:0000256" key="2">
    <source>
        <dbReference type="ARBA" id="ARBA00022737"/>
    </source>
</evidence>
<dbReference type="InterPro" id="IPR032675">
    <property type="entry name" value="LRR_dom_sf"/>
</dbReference>
<accession>A0ABQ9F229</accession>
<feature type="signal peptide" evidence="3">
    <location>
        <begin position="1"/>
        <end position="24"/>
    </location>
</feature>
<name>A0ABQ9F229_TEGGR</name>
<keyword evidence="2" id="KW-0677">Repeat</keyword>
<dbReference type="PROSITE" id="PS51450">
    <property type="entry name" value="LRR"/>
    <property type="match status" value="2"/>
</dbReference>
<dbReference type="SMART" id="SM00369">
    <property type="entry name" value="LRR_TYP"/>
    <property type="match status" value="7"/>
</dbReference>
<evidence type="ECO:0000313" key="4">
    <source>
        <dbReference type="EMBL" id="KAJ8311453.1"/>
    </source>
</evidence>
<evidence type="ECO:0000313" key="5">
    <source>
        <dbReference type="Proteomes" id="UP001217089"/>
    </source>
</evidence>
<dbReference type="InterPro" id="IPR003591">
    <property type="entry name" value="Leu-rich_rpt_typical-subtyp"/>
</dbReference>
<proteinExistence type="predicted"/>